<protein>
    <recommendedName>
        <fullName evidence="3">Beta-lactamase</fullName>
    </recommendedName>
</protein>
<keyword evidence="2" id="KW-1185">Reference proteome</keyword>
<dbReference type="Proteomes" id="UP000032900">
    <property type="component" value="Unassembled WGS sequence"/>
</dbReference>
<dbReference type="Gene3D" id="3.40.710.10">
    <property type="entry name" value="DD-peptidase/beta-lactamase superfamily"/>
    <property type="match status" value="1"/>
</dbReference>
<dbReference type="EMBL" id="BAZW01000182">
    <property type="protein sequence ID" value="GAO27938.1"/>
    <property type="molecule type" value="Genomic_DNA"/>
</dbReference>
<gene>
    <name evidence="1" type="ORF">JCM15548_14820</name>
</gene>
<proteinExistence type="predicted"/>
<accession>A0A0E9LRN4</accession>
<sequence length="209" mass="23489">MVNSKNRNYLNVNFALFRILIPSLWSGMPDAPAVDLNSDANTQFVYQAYMLQNVFQPIGLNNIDCVPEVRMVSTLYYNVGNQNSGNGAYYFDWTAMAGGGGFFMTTIEMAAVNAYFEHSEVLLSQEQRDIMKENRIGLDQGIESMELHGEYYGKNGSISNSANQGVLIQIEMFPLNGIDCVVTMNTQGVTFKNTSLKRTIYEAYNDSWE</sequence>
<dbReference type="SUPFAM" id="SSF56601">
    <property type="entry name" value="beta-lactamase/transpeptidase-like"/>
    <property type="match status" value="1"/>
</dbReference>
<evidence type="ECO:0000313" key="1">
    <source>
        <dbReference type="EMBL" id="GAO27938.1"/>
    </source>
</evidence>
<dbReference type="AlphaFoldDB" id="A0A0E9LRN4"/>
<dbReference type="InterPro" id="IPR012338">
    <property type="entry name" value="Beta-lactam/transpept-like"/>
</dbReference>
<comment type="caution">
    <text evidence="1">The sequence shown here is derived from an EMBL/GenBank/DDBJ whole genome shotgun (WGS) entry which is preliminary data.</text>
</comment>
<name>A0A0E9LRN4_9BACT</name>
<reference evidence="1 2" key="1">
    <citation type="journal article" date="2015" name="Microbes Environ.">
        <title>Distribution and evolution of nitrogen fixation genes in the phylum bacteroidetes.</title>
        <authorList>
            <person name="Inoue J."/>
            <person name="Oshima K."/>
            <person name="Suda W."/>
            <person name="Sakamoto M."/>
            <person name="Iino T."/>
            <person name="Noda S."/>
            <person name="Hongoh Y."/>
            <person name="Hattori M."/>
            <person name="Ohkuma M."/>
        </authorList>
    </citation>
    <scope>NUCLEOTIDE SEQUENCE [LARGE SCALE GENOMIC DNA]</scope>
    <source>
        <strain evidence="1">JCM 15548</strain>
    </source>
</reference>
<evidence type="ECO:0000313" key="2">
    <source>
        <dbReference type="Proteomes" id="UP000032900"/>
    </source>
</evidence>
<evidence type="ECO:0008006" key="3">
    <source>
        <dbReference type="Google" id="ProtNLM"/>
    </source>
</evidence>
<organism evidence="1 2">
    <name type="scientific">Geofilum rubicundum JCM 15548</name>
    <dbReference type="NCBI Taxonomy" id="1236989"/>
    <lineage>
        <taxon>Bacteria</taxon>
        <taxon>Pseudomonadati</taxon>
        <taxon>Bacteroidota</taxon>
        <taxon>Bacteroidia</taxon>
        <taxon>Marinilabiliales</taxon>
        <taxon>Marinilabiliaceae</taxon>
        <taxon>Geofilum</taxon>
    </lineage>
</organism>